<evidence type="ECO:0000313" key="2">
    <source>
        <dbReference type="EMBL" id="MQY25260.1"/>
    </source>
</evidence>
<gene>
    <name evidence="2" type="ORF">NRB56_08160</name>
</gene>
<name>A0A7K0DHH5_9NOCA</name>
<sequence length="69" mass="7546">MPSRWYVTLFLMTAGKGTPIWIRVLRVASILLGIVSLILSQARTLGDSLASALHRLTGHAPHEHRESAA</sequence>
<proteinExistence type="predicted"/>
<feature type="transmembrane region" description="Helical" evidence="1">
    <location>
        <begin position="20"/>
        <end position="39"/>
    </location>
</feature>
<dbReference type="EMBL" id="WEGI01000002">
    <property type="protein sequence ID" value="MQY25260.1"/>
    <property type="molecule type" value="Genomic_DNA"/>
</dbReference>
<evidence type="ECO:0000313" key="3">
    <source>
        <dbReference type="Proteomes" id="UP000431401"/>
    </source>
</evidence>
<comment type="caution">
    <text evidence="2">The sequence shown here is derived from an EMBL/GenBank/DDBJ whole genome shotgun (WGS) entry which is preliminary data.</text>
</comment>
<dbReference type="AlphaFoldDB" id="A0A7K0DHH5"/>
<keyword evidence="1" id="KW-0812">Transmembrane</keyword>
<keyword evidence="1" id="KW-0472">Membrane</keyword>
<protein>
    <submittedName>
        <fullName evidence="2">Uncharacterized protein</fullName>
    </submittedName>
</protein>
<evidence type="ECO:0000256" key="1">
    <source>
        <dbReference type="SAM" id="Phobius"/>
    </source>
</evidence>
<reference evidence="2 3" key="1">
    <citation type="submission" date="2019-10" db="EMBL/GenBank/DDBJ databases">
        <title>Nocardia macrotermitis sp. nov. and Nocardia aurantia sp. nov., isolated from the gut of fungus growing-termite Macrotermes natalensis.</title>
        <authorList>
            <person name="Benndorf R."/>
            <person name="Schwitalla J."/>
            <person name="Martin K."/>
            <person name="De Beer W."/>
            <person name="Kaster A.-K."/>
            <person name="Vollmers J."/>
            <person name="Poulsen M."/>
            <person name="Beemelmanns C."/>
        </authorList>
    </citation>
    <scope>NUCLEOTIDE SEQUENCE [LARGE SCALE GENOMIC DNA]</scope>
    <source>
        <strain evidence="2 3">RB56</strain>
    </source>
</reference>
<keyword evidence="1" id="KW-1133">Transmembrane helix</keyword>
<keyword evidence="3" id="KW-1185">Reference proteome</keyword>
<dbReference type="Proteomes" id="UP000431401">
    <property type="component" value="Unassembled WGS sequence"/>
</dbReference>
<accession>A0A7K0DHH5</accession>
<organism evidence="2 3">
    <name type="scientific">Nocardia aurantia</name>
    <dbReference type="NCBI Taxonomy" id="2585199"/>
    <lineage>
        <taxon>Bacteria</taxon>
        <taxon>Bacillati</taxon>
        <taxon>Actinomycetota</taxon>
        <taxon>Actinomycetes</taxon>
        <taxon>Mycobacteriales</taxon>
        <taxon>Nocardiaceae</taxon>
        <taxon>Nocardia</taxon>
    </lineage>
</organism>